<dbReference type="GO" id="GO:0005737">
    <property type="term" value="C:cytoplasm"/>
    <property type="evidence" value="ECO:0007669"/>
    <property type="project" value="UniProtKB-SubCell"/>
</dbReference>
<comment type="similarity">
    <text evidence="1 9 10">Belongs to the class-I aminoacyl-tRNA synthetase family.</text>
</comment>
<evidence type="ECO:0000256" key="6">
    <source>
        <dbReference type="ARBA" id="ARBA00022917"/>
    </source>
</evidence>
<gene>
    <name evidence="9" type="primary">argS</name>
    <name evidence="13" type="ORF">C7435_1653</name>
</gene>
<dbReference type="NCBIfam" id="TIGR00456">
    <property type="entry name" value="argS"/>
    <property type="match status" value="1"/>
</dbReference>
<dbReference type="InterPro" id="IPR005148">
    <property type="entry name" value="Arg-tRNA-synth_N"/>
</dbReference>
<dbReference type="SMART" id="SM00836">
    <property type="entry name" value="DALR_1"/>
    <property type="match status" value="1"/>
</dbReference>
<dbReference type="InterPro" id="IPR036695">
    <property type="entry name" value="Arg-tRNA-synth_N_sf"/>
</dbReference>
<dbReference type="SUPFAM" id="SSF52374">
    <property type="entry name" value="Nucleotidylyl transferase"/>
    <property type="match status" value="1"/>
</dbReference>
<dbReference type="EC" id="6.1.1.19" evidence="9"/>
<sequence>MPSIADQLSSVLGDAFASLELPRELGRVTPSKQNPEVFPFQCNGAMPAAKQAKTNPRELATKLIEALHGIPQIGAAEIAGPGFINLRPADHLYGERAAEIAADERAGAPLTDAPKTVMIDFGGPNVAKPMHVGHLRSSVLGDSLQRLFRFRGDKVVSDIHLGDWGLQMGHLITELRQEQPDLVYFDADHAGNYPSEPPVNIEDLARLYPQASAAAKADPARLEISRTATAELQAGRAGYRALLRHFIEVSVAALKCDFGALGVHFDLWKGESDVDPLIPGLVEDFKARGVAEQSEGAWVVRVARDGDKKELAPLILVTSGGASLYGTTDLATILDRKQSVGPDLTLYVVDLAQSDHFEQVFRAAEKAGLAAEGALEHVKFGTVNGTDGKRLRTRDGGTFRLADLISSAIERADERLKEAGLAADVGAEEHDRVARMVGLAAIKFADLQNYRTTNYVFDLDRFTSFEGKTGPYLLYAAVRVKSLMRRAEEAGVKPGRIAIDAQEERDLLLALDAFGAALDQAIENRAPNAICDHAFTLAQAFSKFYAACPVLVAEDDAVKASRLALAQATLKQLELCLHLVGLEAPERM</sequence>
<dbReference type="SUPFAM" id="SSF47323">
    <property type="entry name" value="Anticodon-binding domain of a subclass of class I aminoacyl-tRNA synthetases"/>
    <property type="match status" value="1"/>
</dbReference>
<dbReference type="Pfam" id="PF03485">
    <property type="entry name" value="Arg_tRNA_synt_N"/>
    <property type="match status" value="1"/>
</dbReference>
<evidence type="ECO:0000256" key="10">
    <source>
        <dbReference type="RuleBase" id="RU363038"/>
    </source>
</evidence>
<reference evidence="13 14" key="1">
    <citation type="submission" date="2018-10" db="EMBL/GenBank/DDBJ databases">
        <title>Genomic Encyclopedia of Type Strains, Phase IV (KMG-IV): sequencing the most valuable type-strain genomes for metagenomic binning, comparative biology and taxonomic classification.</title>
        <authorList>
            <person name="Goeker M."/>
        </authorList>
    </citation>
    <scope>NUCLEOTIDE SEQUENCE [LARGE SCALE GENOMIC DNA]</scope>
    <source>
        <strain evidence="13 14">DSM 4734</strain>
    </source>
</reference>
<evidence type="ECO:0000256" key="5">
    <source>
        <dbReference type="ARBA" id="ARBA00022840"/>
    </source>
</evidence>
<keyword evidence="5 9" id="KW-0067">ATP-binding</keyword>
<dbReference type="PANTHER" id="PTHR11956:SF5">
    <property type="entry name" value="ARGININE--TRNA LIGASE, CYTOPLASMIC"/>
    <property type="match status" value="1"/>
</dbReference>
<organism evidence="13 14">
    <name type="scientific">Maricaulis maris</name>
    <dbReference type="NCBI Taxonomy" id="74318"/>
    <lineage>
        <taxon>Bacteria</taxon>
        <taxon>Pseudomonadati</taxon>
        <taxon>Pseudomonadota</taxon>
        <taxon>Alphaproteobacteria</taxon>
        <taxon>Maricaulales</taxon>
        <taxon>Maricaulaceae</taxon>
        <taxon>Maricaulis</taxon>
    </lineage>
</organism>
<dbReference type="PANTHER" id="PTHR11956">
    <property type="entry name" value="ARGINYL-TRNA SYNTHETASE"/>
    <property type="match status" value="1"/>
</dbReference>
<dbReference type="InterPro" id="IPR009080">
    <property type="entry name" value="tRNAsynth_Ia_anticodon-bd"/>
</dbReference>
<keyword evidence="4 9" id="KW-0547">Nucleotide-binding</keyword>
<comment type="subcellular location">
    <subcellularLocation>
        <location evidence="9">Cytoplasm</location>
    </subcellularLocation>
</comment>
<name>A0A495DEW1_9PROT</name>
<dbReference type="RefSeq" id="WP_121210774.1">
    <property type="nucleotide sequence ID" value="NZ_RBIM01000003.1"/>
</dbReference>
<comment type="subunit">
    <text evidence="9">Monomer.</text>
</comment>
<keyword evidence="6 9" id="KW-0648">Protein biosynthesis</keyword>
<evidence type="ECO:0000313" key="13">
    <source>
        <dbReference type="EMBL" id="RKR00445.1"/>
    </source>
</evidence>
<dbReference type="InterPro" id="IPR008909">
    <property type="entry name" value="DALR_anticod-bd"/>
</dbReference>
<protein>
    <recommendedName>
        <fullName evidence="9">Arginine--tRNA ligase</fullName>
        <ecNumber evidence="9">6.1.1.19</ecNumber>
    </recommendedName>
    <alternativeName>
        <fullName evidence="9">Arginyl-tRNA synthetase</fullName>
        <shortName evidence="9">ArgRS</shortName>
    </alternativeName>
</protein>
<dbReference type="SUPFAM" id="SSF55190">
    <property type="entry name" value="Arginyl-tRNA synthetase (ArgRS), N-terminal 'additional' domain"/>
    <property type="match status" value="1"/>
</dbReference>
<dbReference type="OrthoDB" id="9803211at2"/>
<dbReference type="Gene3D" id="1.10.730.10">
    <property type="entry name" value="Isoleucyl-tRNA Synthetase, Domain 1"/>
    <property type="match status" value="1"/>
</dbReference>
<evidence type="ECO:0000256" key="8">
    <source>
        <dbReference type="ARBA" id="ARBA00049339"/>
    </source>
</evidence>
<evidence type="ECO:0000259" key="12">
    <source>
        <dbReference type="SMART" id="SM01016"/>
    </source>
</evidence>
<dbReference type="Gene3D" id="3.30.1360.70">
    <property type="entry name" value="Arginyl tRNA synthetase N-terminal domain"/>
    <property type="match status" value="1"/>
</dbReference>
<keyword evidence="2 9" id="KW-0963">Cytoplasm</keyword>
<dbReference type="HAMAP" id="MF_00123">
    <property type="entry name" value="Arg_tRNA_synth"/>
    <property type="match status" value="1"/>
</dbReference>
<dbReference type="InterPro" id="IPR014729">
    <property type="entry name" value="Rossmann-like_a/b/a_fold"/>
</dbReference>
<dbReference type="Pfam" id="PF05746">
    <property type="entry name" value="DALR_1"/>
    <property type="match status" value="1"/>
</dbReference>
<dbReference type="InterPro" id="IPR001278">
    <property type="entry name" value="Arg-tRNA-ligase"/>
</dbReference>
<dbReference type="GO" id="GO:0004814">
    <property type="term" value="F:arginine-tRNA ligase activity"/>
    <property type="evidence" value="ECO:0007669"/>
    <property type="project" value="UniProtKB-UniRule"/>
</dbReference>
<dbReference type="GO" id="GO:0006420">
    <property type="term" value="P:arginyl-tRNA aminoacylation"/>
    <property type="evidence" value="ECO:0007669"/>
    <property type="project" value="UniProtKB-UniRule"/>
</dbReference>
<dbReference type="AlphaFoldDB" id="A0A495DEW1"/>
<dbReference type="EMBL" id="RBIM01000003">
    <property type="protein sequence ID" value="RKR00445.1"/>
    <property type="molecule type" value="Genomic_DNA"/>
</dbReference>
<dbReference type="Gene3D" id="3.40.50.620">
    <property type="entry name" value="HUPs"/>
    <property type="match status" value="1"/>
</dbReference>
<proteinExistence type="inferred from homology"/>
<dbReference type="InterPro" id="IPR035684">
    <property type="entry name" value="ArgRS_core"/>
</dbReference>
<dbReference type="CDD" id="cd00671">
    <property type="entry name" value="ArgRS_core"/>
    <property type="match status" value="1"/>
</dbReference>
<dbReference type="PROSITE" id="PS00178">
    <property type="entry name" value="AA_TRNA_LIGASE_I"/>
    <property type="match status" value="1"/>
</dbReference>
<evidence type="ECO:0000256" key="4">
    <source>
        <dbReference type="ARBA" id="ARBA00022741"/>
    </source>
</evidence>
<feature type="domain" description="DALR anticodon binding" evidence="11">
    <location>
        <begin position="473"/>
        <end position="588"/>
    </location>
</feature>
<dbReference type="PRINTS" id="PR01038">
    <property type="entry name" value="TRNASYNTHARG"/>
</dbReference>
<evidence type="ECO:0000259" key="11">
    <source>
        <dbReference type="SMART" id="SM00836"/>
    </source>
</evidence>
<comment type="caution">
    <text evidence="13">The sequence shown here is derived from an EMBL/GenBank/DDBJ whole genome shotgun (WGS) entry which is preliminary data.</text>
</comment>
<accession>A0A495DEW1</accession>
<dbReference type="InterPro" id="IPR001412">
    <property type="entry name" value="aa-tRNA-synth_I_CS"/>
</dbReference>
<keyword evidence="3 9" id="KW-0436">Ligase</keyword>
<evidence type="ECO:0000256" key="9">
    <source>
        <dbReference type="HAMAP-Rule" id="MF_00123"/>
    </source>
</evidence>
<evidence type="ECO:0000256" key="1">
    <source>
        <dbReference type="ARBA" id="ARBA00005594"/>
    </source>
</evidence>
<dbReference type="SMART" id="SM01016">
    <property type="entry name" value="Arg_tRNA_synt_N"/>
    <property type="match status" value="1"/>
</dbReference>
<feature type="short sequence motif" description="'HIGH' region" evidence="9">
    <location>
        <begin position="124"/>
        <end position="134"/>
    </location>
</feature>
<feature type="domain" description="Arginyl tRNA synthetase N-terminal" evidence="12">
    <location>
        <begin position="2"/>
        <end position="88"/>
    </location>
</feature>
<evidence type="ECO:0000256" key="2">
    <source>
        <dbReference type="ARBA" id="ARBA00022490"/>
    </source>
</evidence>
<evidence type="ECO:0000256" key="7">
    <source>
        <dbReference type="ARBA" id="ARBA00023146"/>
    </source>
</evidence>
<evidence type="ECO:0000256" key="3">
    <source>
        <dbReference type="ARBA" id="ARBA00022598"/>
    </source>
</evidence>
<dbReference type="Pfam" id="PF00750">
    <property type="entry name" value="tRNA-synt_1d"/>
    <property type="match status" value="1"/>
</dbReference>
<comment type="catalytic activity">
    <reaction evidence="8 9">
        <text>tRNA(Arg) + L-arginine + ATP = L-arginyl-tRNA(Arg) + AMP + diphosphate</text>
        <dbReference type="Rhea" id="RHEA:20301"/>
        <dbReference type="Rhea" id="RHEA-COMP:9658"/>
        <dbReference type="Rhea" id="RHEA-COMP:9673"/>
        <dbReference type="ChEBI" id="CHEBI:30616"/>
        <dbReference type="ChEBI" id="CHEBI:32682"/>
        <dbReference type="ChEBI" id="CHEBI:33019"/>
        <dbReference type="ChEBI" id="CHEBI:78442"/>
        <dbReference type="ChEBI" id="CHEBI:78513"/>
        <dbReference type="ChEBI" id="CHEBI:456215"/>
        <dbReference type="EC" id="6.1.1.19"/>
    </reaction>
</comment>
<dbReference type="Proteomes" id="UP000273675">
    <property type="component" value="Unassembled WGS sequence"/>
</dbReference>
<keyword evidence="7 9" id="KW-0030">Aminoacyl-tRNA synthetase</keyword>
<dbReference type="GO" id="GO:0005524">
    <property type="term" value="F:ATP binding"/>
    <property type="evidence" value="ECO:0007669"/>
    <property type="project" value="UniProtKB-UniRule"/>
</dbReference>
<evidence type="ECO:0000313" key="14">
    <source>
        <dbReference type="Proteomes" id="UP000273675"/>
    </source>
</evidence>